<dbReference type="Ensembl" id="ENSNFUT00015046702.1">
    <property type="protein sequence ID" value="ENSNFUP00015044754.1"/>
    <property type="gene ID" value="ENSNFUG00015021297.1"/>
</dbReference>
<feature type="domain" description="Kinesin motor" evidence="7">
    <location>
        <begin position="5"/>
        <end position="343"/>
    </location>
</feature>
<keyword evidence="10" id="KW-1185">Reference proteome</keyword>
<feature type="compositionally biased region" description="Basic and acidic residues" evidence="6">
    <location>
        <begin position="440"/>
        <end position="453"/>
    </location>
</feature>
<dbReference type="Pfam" id="PF00225">
    <property type="entry name" value="Kinesin"/>
    <property type="match status" value="1"/>
</dbReference>
<reference evidence="8" key="2">
    <citation type="submission" date="2020-03" db="EMBL/GenBank/DDBJ databases">
        <title>Intra-Species Differences in Population Size shape Life History and Genome Evolution.</title>
        <authorList>
            <person name="Willemsen D."/>
            <person name="Cui R."/>
            <person name="Valenzano D.R."/>
        </authorList>
    </citation>
    <scope>NUCLEOTIDE SEQUENCE</scope>
    <source>
        <strain evidence="8">GRZ</strain>
        <tissue evidence="8">Whole</tissue>
    </source>
</reference>
<dbReference type="Gene3D" id="3.40.850.10">
    <property type="entry name" value="Kinesin motor domain"/>
    <property type="match status" value="1"/>
</dbReference>
<evidence type="ECO:0000256" key="5">
    <source>
        <dbReference type="PROSITE-ProRule" id="PRU00283"/>
    </source>
</evidence>
<dbReference type="GeneTree" id="ENSGT00940000157697"/>
<dbReference type="SUPFAM" id="SSF52540">
    <property type="entry name" value="P-loop containing nucleoside triphosphate hydrolases"/>
    <property type="match status" value="1"/>
</dbReference>
<dbReference type="GO" id="GO:0008017">
    <property type="term" value="F:microtubule binding"/>
    <property type="evidence" value="ECO:0007669"/>
    <property type="project" value="InterPro"/>
</dbReference>
<dbReference type="Proteomes" id="UP000694548">
    <property type="component" value="Chromosome sgr16"/>
</dbReference>
<feature type="compositionally biased region" description="Low complexity" evidence="6">
    <location>
        <begin position="869"/>
        <end position="884"/>
    </location>
</feature>
<feature type="compositionally biased region" description="Polar residues" evidence="6">
    <location>
        <begin position="653"/>
        <end position="665"/>
    </location>
</feature>
<protein>
    <submittedName>
        <fullName evidence="8 9">Kinesin family member 6</fullName>
    </submittedName>
</protein>
<keyword evidence="3 5" id="KW-0067">ATP-binding</keyword>
<feature type="region of interest" description="Disordered" evidence="6">
    <location>
        <begin position="644"/>
        <end position="665"/>
    </location>
</feature>
<keyword evidence="4" id="KW-0206">Cytoskeleton</keyword>
<keyword evidence="4" id="KW-0963">Cytoplasm</keyword>
<dbReference type="InterPro" id="IPR027417">
    <property type="entry name" value="P-loop_NTPase"/>
</dbReference>
<proteinExistence type="inferred from homology"/>
<reference evidence="9" key="1">
    <citation type="submission" date="2014-08" db="EMBL/GenBank/DDBJ databases">
        <authorList>
            <person name="Senf B."/>
            <person name="Petzold A."/>
            <person name="Downie B.R."/>
            <person name="Koch P."/>
            <person name="Platzer M."/>
        </authorList>
    </citation>
    <scope>NUCLEOTIDE SEQUENCE [LARGE SCALE GENOMIC DNA]</scope>
    <source>
        <strain evidence="9">GRZ</strain>
    </source>
</reference>
<evidence type="ECO:0000259" key="7">
    <source>
        <dbReference type="PROSITE" id="PS50067"/>
    </source>
</evidence>
<feature type="region of interest" description="Disordered" evidence="6">
    <location>
        <begin position="562"/>
        <end position="590"/>
    </location>
</feature>
<dbReference type="RefSeq" id="XP_015824628.3">
    <property type="nucleotide sequence ID" value="XM_015969142.3"/>
</dbReference>
<feature type="binding site" evidence="5">
    <location>
        <begin position="95"/>
        <end position="102"/>
    </location>
    <ligand>
        <name>ATP</name>
        <dbReference type="ChEBI" id="CHEBI:30616"/>
    </ligand>
</feature>
<evidence type="ECO:0000256" key="2">
    <source>
        <dbReference type="ARBA" id="ARBA00022741"/>
    </source>
</evidence>
<accession>A0A8C6PM59</accession>
<comment type="subcellular location">
    <subcellularLocation>
        <location evidence="1">Cytoplasm</location>
        <location evidence="1">Cytoskeleton</location>
    </subcellularLocation>
</comment>
<dbReference type="GO" id="GO:0005524">
    <property type="term" value="F:ATP binding"/>
    <property type="evidence" value="ECO:0007669"/>
    <property type="project" value="UniProtKB-UniRule"/>
</dbReference>
<dbReference type="GO" id="GO:0005856">
    <property type="term" value="C:cytoskeleton"/>
    <property type="evidence" value="ECO:0007669"/>
    <property type="project" value="UniProtKB-SubCell"/>
</dbReference>
<name>A0A8C6PM59_NOTFU</name>
<feature type="region of interest" description="Disordered" evidence="6">
    <location>
        <begin position="769"/>
        <end position="795"/>
    </location>
</feature>
<evidence type="ECO:0000313" key="8">
    <source>
        <dbReference type="EMBL" id="KAF7201040.1"/>
    </source>
</evidence>
<evidence type="ECO:0000256" key="6">
    <source>
        <dbReference type="SAM" id="MobiDB-lite"/>
    </source>
</evidence>
<dbReference type="InterPro" id="IPR001752">
    <property type="entry name" value="Kinesin_motor_dom"/>
</dbReference>
<feature type="compositionally biased region" description="Polar residues" evidence="6">
    <location>
        <begin position="921"/>
        <end position="930"/>
    </location>
</feature>
<dbReference type="GO" id="GO:0003777">
    <property type="term" value="F:microtubule motor activity"/>
    <property type="evidence" value="ECO:0007669"/>
    <property type="project" value="InterPro"/>
</dbReference>
<sequence length="976" mass="109257">MVKHTIQIFGRIKPTDKTLAVYSFDNHEKTGASLQFVVPRDLADGFVNNKRESYRFRFQRVFDQHAKQEDIFEHIAKPVVESVLAGYNGTIFAYGQTGSGKTFTISGGAERYCDRGIIPRSLSYLYQRFGQDSNIVYTTHISYLEIYNEVGYDLLDSRHEASRLEDLPKVMIMEDPEQNIHLRNLSMQQSANEEEALNLLFLGDTNRMIAETPMNQASTRSHCIFTVHLCRREPGSATLRRSKLHLVDLSGSDRVGKTGLDGQLLTEAKYINLSLHFLEQVIIALSEKNRSHIPYRNSMLTSVLRDSLGGNCTTTMIATLAIDKGNIDESISTCRFAQRVALIKNEAVLNEEVDPSLVIAQLKQEIVSLKEELVMVSGEQRDDQLTAEEILALEELVRAFVENPDPDGTLSLGPDMRKIRRSFSLLKSMVLDKQGGKNGSNERQKSPERRDDVSAAEVVKLKELLKQRDSEISILVRILKKEKKRADDATAQLAVFSENQTLSSQKGLSSDPQPRVANMTTFPEERQGQGLPLIDKVETATAEHGGRLFTVPQLRDRNQPDLQSVEGNKSTLTDNRTASAIPPLREGNMDTFPINQREQMFARLHFGQEHALVDHRARGPSTPQPADRNVENFPANHEGLRIARPQLKERNPESLQKNQGGQESTIGQVKEESMEILPVVHEERVSIASLPKEDSTVPLEQDGRAVQRIKTGSQLSMVKQEAFEIFIRDHEERSTIEDNKTIFKERSAEAKKLVEELSEARTRINELKKQLDTRRRQKAASDATGNPSQAEEFDPMEEKLCAQIREEKSAYKSSIGRLKALRTETEHLQLLLERVKVKIQKDFQKWWSQETCNLQDCDSGAGRRRNTASLNGSLQPSSPGSPGLCAPGLASTPRESTTDSSAPELRSSVPDNVPAAVNKSLDGTMSPDSSQWRDLAATSISSSSIPLTGDQQVDADILAFVMARKNLLSRIGHTQQ</sequence>
<reference evidence="9" key="3">
    <citation type="submission" date="2025-05" db="UniProtKB">
        <authorList>
            <consortium name="Ensembl"/>
        </authorList>
    </citation>
    <scope>IDENTIFICATION</scope>
</reference>
<dbReference type="EMBL" id="JAAVVJ010000018">
    <property type="protein sequence ID" value="KAF7201040.1"/>
    <property type="molecule type" value="Genomic_DNA"/>
</dbReference>
<dbReference type="SMART" id="SM00129">
    <property type="entry name" value="KISc"/>
    <property type="match status" value="1"/>
</dbReference>
<dbReference type="GO" id="GO:0007018">
    <property type="term" value="P:microtubule-based movement"/>
    <property type="evidence" value="ECO:0007669"/>
    <property type="project" value="InterPro"/>
</dbReference>
<gene>
    <name evidence="9" type="primary">KIF6</name>
    <name evidence="8" type="synonym">kif6</name>
    <name evidence="8" type="ORF">G4P62_015048</name>
</gene>
<feature type="region of interest" description="Disordered" evidence="6">
    <location>
        <begin position="433"/>
        <end position="453"/>
    </location>
</feature>
<evidence type="ECO:0000313" key="9">
    <source>
        <dbReference type="Ensembl" id="ENSNFUP00015044754.1"/>
    </source>
</evidence>
<evidence type="ECO:0000313" key="10">
    <source>
        <dbReference type="Proteomes" id="UP000694548"/>
    </source>
</evidence>
<dbReference type="Proteomes" id="UP000822369">
    <property type="component" value="Chromosome 18"/>
</dbReference>
<keyword evidence="5" id="KW-0505">Motor protein</keyword>
<dbReference type="InterPro" id="IPR056524">
    <property type="entry name" value="KIF6/9_C"/>
</dbReference>
<dbReference type="PROSITE" id="PS50067">
    <property type="entry name" value="KINESIN_MOTOR_2"/>
    <property type="match status" value="1"/>
</dbReference>
<dbReference type="KEGG" id="nfu:107391719"/>
<evidence type="ECO:0000256" key="1">
    <source>
        <dbReference type="ARBA" id="ARBA00004245"/>
    </source>
</evidence>
<evidence type="ECO:0000256" key="4">
    <source>
        <dbReference type="ARBA" id="ARBA00023212"/>
    </source>
</evidence>
<dbReference type="GeneID" id="107391719"/>
<comment type="similarity">
    <text evidence="5">Belongs to the TRAFAC class myosin-kinesin ATPase superfamily. Kinesin family.</text>
</comment>
<dbReference type="PANTHER" id="PTHR47968:SF67">
    <property type="entry name" value="KINESIN MOTOR DOMAIN-CONTAINING PROTEIN"/>
    <property type="match status" value="1"/>
</dbReference>
<dbReference type="OrthoDB" id="3176171at2759"/>
<dbReference type="CTD" id="221458"/>
<dbReference type="Pfam" id="PF23735">
    <property type="entry name" value="KIF9"/>
    <property type="match status" value="1"/>
</dbReference>
<dbReference type="PANTHER" id="PTHR47968">
    <property type="entry name" value="CENTROMERE PROTEIN E"/>
    <property type="match status" value="1"/>
</dbReference>
<dbReference type="PRINTS" id="PR00380">
    <property type="entry name" value="KINESINHEAVY"/>
</dbReference>
<keyword evidence="2 5" id="KW-0547">Nucleotide-binding</keyword>
<dbReference type="AlphaFoldDB" id="A0A8C6PM59"/>
<feature type="compositionally biased region" description="Polar residues" evidence="6">
    <location>
        <begin position="562"/>
        <end position="578"/>
    </location>
</feature>
<dbReference type="InterPro" id="IPR036961">
    <property type="entry name" value="Kinesin_motor_dom_sf"/>
</dbReference>
<organism evidence="9 10">
    <name type="scientific">Nothobranchius furzeri</name>
    <name type="common">Turquoise killifish</name>
    <dbReference type="NCBI Taxonomy" id="105023"/>
    <lineage>
        <taxon>Eukaryota</taxon>
        <taxon>Metazoa</taxon>
        <taxon>Chordata</taxon>
        <taxon>Craniata</taxon>
        <taxon>Vertebrata</taxon>
        <taxon>Euteleostomi</taxon>
        <taxon>Actinopterygii</taxon>
        <taxon>Neopterygii</taxon>
        <taxon>Teleostei</taxon>
        <taxon>Neoteleostei</taxon>
        <taxon>Acanthomorphata</taxon>
        <taxon>Ovalentaria</taxon>
        <taxon>Atherinomorphae</taxon>
        <taxon>Cyprinodontiformes</taxon>
        <taxon>Nothobranchiidae</taxon>
        <taxon>Nothobranchius</taxon>
    </lineage>
</organism>
<evidence type="ECO:0000256" key="3">
    <source>
        <dbReference type="ARBA" id="ARBA00022840"/>
    </source>
</evidence>
<dbReference type="InterPro" id="IPR027640">
    <property type="entry name" value="Kinesin-like_fam"/>
</dbReference>
<dbReference type="OMA" id="SLEDLPX"/>
<feature type="region of interest" description="Disordered" evidence="6">
    <location>
        <begin position="857"/>
        <end position="930"/>
    </location>
</feature>